<comment type="similarity">
    <text evidence="3">Belongs to the Nudix hydrolase family. NudC subfamily.</text>
</comment>
<dbReference type="CDD" id="cd03429">
    <property type="entry name" value="NUDIX_NADH_pyrophosphatase_Nudt13"/>
    <property type="match status" value="1"/>
</dbReference>
<dbReference type="PROSITE" id="PS51462">
    <property type="entry name" value="NUDIX"/>
    <property type="match status" value="1"/>
</dbReference>
<dbReference type="PANTHER" id="PTHR42904">
    <property type="entry name" value="NUDIX HYDROLASE, NUDC SUBFAMILY"/>
    <property type="match status" value="1"/>
</dbReference>
<dbReference type="GO" id="GO:0035529">
    <property type="term" value="F:NADH pyrophosphatase activity"/>
    <property type="evidence" value="ECO:0007669"/>
    <property type="project" value="TreeGrafter"/>
</dbReference>
<dbReference type="PANTHER" id="PTHR42904:SF6">
    <property type="entry name" value="NAD-CAPPED RNA HYDROLASE NUDT12"/>
    <property type="match status" value="1"/>
</dbReference>
<dbReference type="InterPro" id="IPR015797">
    <property type="entry name" value="NUDIX_hydrolase-like_dom_sf"/>
</dbReference>
<dbReference type="InterPro" id="IPR049734">
    <property type="entry name" value="NudC-like_C"/>
</dbReference>
<dbReference type="RefSeq" id="WP_182953228.1">
    <property type="nucleotide sequence ID" value="NZ_JABEQM010000001.1"/>
</dbReference>
<dbReference type="GO" id="GO:0046872">
    <property type="term" value="F:metal ion binding"/>
    <property type="evidence" value="ECO:0007669"/>
    <property type="project" value="UniProtKB-KW"/>
</dbReference>
<dbReference type="GO" id="GO:0005829">
    <property type="term" value="C:cytosol"/>
    <property type="evidence" value="ECO:0007669"/>
    <property type="project" value="TreeGrafter"/>
</dbReference>
<dbReference type="Pfam" id="PF09296">
    <property type="entry name" value="NUDIX-like"/>
    <property type="match status" value="1"/>
</dbReference>
<dbReference type="GO" id="GO:0006742">
    <property type="term" value="P:NADP+ catabolic process"/>
    <property type="evidence" value="ECO:0007669"/>
    <property type="project" value="TreeGrafter"/>
</dbReference>
<dbReference type="PRINTS" id="PR00502">
    <property type="entry name" value="NUDIXFAMILY"/>
</dbReference>
<dbReference type="Gene3D" id="3.90.79.20">
    <property type="match status" value="1"/>
</dbReference>
<keyword evidence="6 10" id="KW-0378">Hydrolase</keyword>
<sequence length="318" mass="35576">MSTTPYAPPLKGGNFYSGSPLDRAAHDRADAARIAFYLLKATTLFLPCWRGLHLIVREADDRARIELPTRRDTLMTPEILEAADWTFLGYLDERPLFALDLSLMDQPELLFPRARGRFMELRPLASLLPPDQAAILAQARGLVHWRNATRFCGVCGAPNRPDQAGHRLVCTADSSHLHFPRTDPVVIMLVRRQDRVLLARGVRFGPDSRTLSALAGFVEPGETPEEAVAREVLEETGIQVGHIRYHSSQPWPYPGTLMLAFTAVAIGADDTLRLDPEEIVEARWLTRDDIRNHVALGFTLPASTTIARRMIEDWLSSP</sequence>
<dbReference type="InterPro" id="IPR020084">
    <property type="entry name" value="NUDIX_hydrolase_CS"/>
</dbReference>
<keyword evidence="5" id="KW-0479">Metal-binding</keyword>
<keyword evidence="7" id="KW-0460">Magnesium</keyword>
<comment type="cofactor">
    <cofactor evidence="1">
        <name>Mg(2+)</name>
        <dbReference type="ChEBI" id="CHEBI:18420"/>
    </cofactor>
</comment>
<evidence type="ECO:0000256" key="8">
    <source>
        <dbReference type="ARBA" id="ARBA00023027"/>
    </source>
</evidence>
<dbReference type="Pfam" id="PF00293">
    <property type="entry name" value="NUDIX"/>
    <property type="match status" value="1"/>
</dbReference>
<evidence type="ECO:0000256" key="3">
    <source>
        <dbReference type="ARBA" id="ARBA00009595"/>
    </source>
</evidence>
<accession>A0A7W4K4B6</accession>
<reference evidence="12 13" key="1">
    <citation type="submission" date="2020-04" db="EMBL/GenBank/DDBJ databases">
        <title>Description of novel Gluconacetobacter.</title>
        <authorList>
            <person name="Sombolestani A."/>
        </authorList>
    </citation>
    <scope>NUCLEOTIDE SEQUENCE [LARGE SCALE GENOMIC DNA]</scope>
    <source>
        <strain evidence="12 13">LMG 27802</strain>
    </source>
</reference>
<dbReference type="InterPro" id="IPR015376">
    <property type="entry name" value="Znr_NADH_PPase"/>
</dbReference>
<dbReference type="PROSITE" id="PS00893">
    <property type="entry name" value="NUDIX_BOX"/>
    <property type="match status" value="1"/>
</dbReference>
<dbReference type="EC" id="3.6.1.22" evidence="4"/>
<dbReference type="SUPFAM" id="SSF55811">
    <property type="entry name" value="Nudix"/>
    <property type="match status" value="1"/>
</dbReference>
<evidence type="ECO:0000256" key="4">
    <source>
        <dbReference type="ARBA" id="ARBA00012381"/>
    </source>
</evidence>
<keyword evidence="8" id="KW-0520">NAD</keyword>
<evidence type="ECO:0000256" key="6">
    <source>
        <dbReference type="ARBA" id="ARBA00022801"/>
    </source>
</evidence>
<dbReference type="InterPro" id="IPR050241">
    <property type="entry name" value="NAD-cap_RNA_hydrolase_NudC"/>
</dbReference>
<evidence type="ECO:0000256" key="5">
    <source>
        <dbReference type="ARBA" id="ARBA00022723"/>
    </source>
</evidence>
<organism evidence="12 13">
    <name type="scientific">Gluconacetobacter tumulisoli</name>
    <dbReference type="NCBI Taxonomy" id="1286189"/>
    <lineage>
        <taxon>Bacteria</taxon>
        <taxon>Pseudomonadati</taxon>
        <taxon>Pseudomonadota</taxon>
        <taxon>Alphaproteobacteria</taxon>
        <taxon>Acetobacterales</taxon>
        <taxon>Acetobacteraceae</taxon>
        <taxon>Gluconacetobacter</taxon>
    </lineage>
</organism>
<dbReference type="EMBL" id="JABEQM010000001">
    <property type="protein sequence ID" value="MBB2200142.1"/>
    <property type="molecule type" value="Genomic_DNA"/>
</dbReference>
<dbReference type="Gene3D" id="3.90.79.10">
    <property type="entry name" value="Nucleoside Triphosphate Pyrophosphohydrolase"/>
    <property type="match status" value="1"/>
</dbReference>
<dbReference type="Proteomes" id="UP000578030">
    <property type="component" value="Unassembled WGS sequence"/>
</dbReference>
<name>A0A7W4K4B6_9PROT</name>
<evidence type="ECO:0000256" key="10">
    <source>
        <dbReference type="RuleBase" id="RU003476"/>
    </source>
</evidence>
<evidence type="ECO:0000313" key="12">
    <source>
        <dbReference type="EMBL" id="MBB2200142.1"/>
    </source>
</evidence>
<dbReference type="GO" id="GO:0019677">
    <property type="term" value="P:NAD+ catabolic process"/>
    <property type="evidence" value="ECO:0007669"/>
    <property type="project" value="TreeGrafter"/>
</dbReference>
<evidence type="ECO:0000256" key="1">
    <source>
        <dbReference type="ARBA" id="ARBA00001946"/>
    </source>
</evidence>
<dbReference type="InterPro" id="IPR000086">
    <property type="entry name" value="NUDIX_hydrolase_dom"/>
</dbReference>
<proteinExistence type="inferred from homology"/>
<comment type="caution">
    <text evidence="12">The sequence shown here is derived from an EMBL/GenBank/DDBJ whole genome shotgun (WGS) entry which is preliminary data.</text>
</comment>
<comment type="catalytic activity">
    <reaction evidence="9">
        <text>a 5'-end NAD(+)-phospho-ribonucleoside in mRNA + H2O = a 5'-end phospho-adenosine-phospho-ribonucleoside in mRNA + beta-nicotinamide D-ribonucleotide + 2 H(+)</text>
        <dbReference type="Rhea" id="RHEA:60876"/>
        <dbReference type="Rhea" id="RHEA-COMP:15698"/>
        <dbReference type="Rhea" id="RHEA-COMP:15719"/>
        <dbReference type="ChEBI" id="CHEBI:14649"/>
        <dbReference type="ChEBI" id="CHEBI:15377"/>
        <dbReference type="ChEBI" id="CHEBI:15378"/>
        <dbReference type="ChEBI" id="CHEBI:144029"/>
        <dbReference type="ChEBI" id="CHEBI:144051"/>
    </reaction>
    <physiologicalReaction direction="left-to-right" evidence="9">
        <dbReference type="Rhea" id="RHEA:60877"/>
    </physiologicalReaction>
</comment>
<dbReference type="AlphaFoldDB" id="A0A7W4K4B6"/>
<evidence type="ECO:0000256" key="2">
    <source>
        <dbReference type="ARBA" id="ARBA00001947"/>
    </source>
</evidence>
<feature type="domain" description="Nudix hydrolase" evidence="11">
    <location>
        <begin position="180"/>
        <end position="312"/>
    </location>
</feature>
<dbReference type="Pfam" id="PF09297">
    <property type="entry name" value="Zn_ribbon_NUD"/>
    <property type="match status" value="1"/>
</dbReference>
<evidence type="ECO:0000313" key="13">
    <source>
        <dbReference type="Proteomes" id="UP000578030"/>
    </source>
</evidence>
<evidence type="ECO:0000259" key="11">
    <source>
        <dbReference type="PROSITE" id="PS51462"/>
    </source>
</evidence>
<evidence type="ECO:0000256" key="7">
    <source>
        <dbReference type="ARBA" id="ARBA00022842"/>
    </source>
</evidence>
<keyword evidence="13" id="KW-1185">Reference proteome</keyword>
<dbReference type="InterPro" id="IPR020476">
    <property type="entry name" value="Nudix_hydrolase"/>
</dbReference>
<dbReference type="InterPro" id="IPR015375">
    <property type="entry name" value="NADH_PPase-like_N"/>
</dbReference>
<gene>
    <name evidence="12" type="primary">nudC</name>
    <name evidence="12" type="ORF">HLH28_00865</name>
</gene>
<protein>
    <recommendedName>
        <fullName evidence="4">NAD(+) diphosphatase</fullName>
        <ecNumber evidence="4">3.6.1.22</ecNumber>
    </recommendedName>
</protein>
<dbReference type="NCBIfam" id="NF001299">
    <property type="entry name" value="PRK00241.1"/>
    <property type="match status" value="1"/>
</dbReference>
<evidence type="ECO:0000256" key="9">
    <source>
        <dbReference type="ARBA" id="ARBA00023679"/>
    </source>
</evidence>
<comment type="cofactor">
    <cofactor evidence="2">
        <name>Zn(2+)</name>
        <dbReference type="ChEBI" id="CHEBI:29105"/>
    </cofactor>
</comment>